<gene>
    <name evidence="1" type="ORF">Pan44_50180</name>
</gene>
<name>A0A517SLF7_9PLAN</name>
<proteinExistence type="predicted"/>
<dbReference type="KEGG" id="ccos:Pan44_50180"/>
<accession>A0A517SLF7</accession>
<evidence type="ECO:0000313" key="1">
    <source>
        <dbReference type="EMBL" id="QDT56955.1"/>
    </source>
</evidence>
<dbReference type="InterPro" id="IPR017850">
    <property type="entry name" value="Alkaline_phosphatase_core_sf"/>
</dbReference>
<dbReference type="InterPro" id="IPR006311">
    <property type="entry name" value="TAT_signal"/>
</dbReference>
<dbReference type="Pfam" id="PF07394">
    <property type="entry name" value="DUF1501"/>
    <property type="match status" value="1"/>
</dbReference>
<keyword evidence="2" id="KW-1185">Reference proteome</keyword>
<evidence type="ECO:0000313" key="2">
    <source>
        <dbReference type="Proteomes" id="UP000315700"/>
    </source>
</evidence>
<dbReference type="EMBL" id="CP036271">
    <property type="protein sequence ID" value="QDT56955.1"/>
    <property type="molecule type" value="Genomic_DNA"/>
</dbReference>
<sequence>MRYLDSPRKGQISRRQWLGGAAAGTATFTTSHWFRSLALANDQAAPRRSCILLWMAGGPSQLDTFDVKPGHANAGDLKAISTSVPDIQISEHLPRVARCMDRLVVIRSMSTKEGDHGRATDHLRTGYLPQASIQFPVLGSLVSNEHRLSRGELPNYVSIFPRGLFRAGISPSGFLGADHAPLVVGGVDGELTVENASLPEGVSMVQNTGRLELLRGLEADFLSRHPGIGAEAHRSAYARGLKLMSESAREAFAIQSEPDAIRERYGRSQFGQGCLLARRLVERRVPFIEVTLGGWDTHQDNFDGVKNLCAPLDQAWSTLIADLAERGLLDSTCVVWMGEFGRTPAINPQAGRDHYPKAWSVVLGGGGIRGGQVIGRTSADGMSVEERPVTTPDLLATICTAMELDPRTQNISNVARPIRLVDPEGKAVGEALL</sequence>
<protein>
    <recommendedName>
        <fullName evidence="3">DUF1501 domain-containing protein</fullName>
    </recommendedName>
</protein>
<dbReference type="PANTHER" id="PTHR43737:SF1">
    <property type="entry name" value="DUF1501 DOMAIN-CONTAINING PROTEIN"/>
    <property type="match status" value="1"/>
</dbReference>
<dbReference type="Proteomes" id="UP000315700">
    <property type="component" value="Chromosome"/>
</dbReference>
<dbReference type="InParanoid" id="A0A517SLF7"/>
<reference evidence="1 2" key="1">
    <citation type="submission" date="2019-02" db="EMBL/GenBank/DDBJ databases">
        <title>Deep-cultivation of Planctomycetes and their phenomic and genomic characterization uncovers novel biology.</title>
        <authorList>
            <person name="Wiegand S."/>
            <person name="Jogler M."/>
            <person name="Boedeker C."/>
            <person name="Pinto D."/>
            <person name="Vollmers J."/>
            <person name="Rivas-Marin E."/>
            <person name="Kohn T."/>
            <person name="Peeters S.H."/>
            <person name="Heuer A."/>
            <person name="Rast P."/>
            <person name="Oberbeckmann S."/>
            <person name="Bunk B."/>
            <person name="Jeske O."/>
            <person name="Meyerdierks A."/>
            <person name="Storesund J.E."/>
            <person name="Kallscheuer N."/>
            <person name="Luecker S."/>
            <person name="Lage O.M."/>
            <person name="Pohl T."/>
            <person name="Merkel B.J."/>
            <person name="Hornburger P."/>
            <person name="Mueller R.-W."/>
            <person name="Bruemmer F."/>
            <person name="Labrenz M."/>
            <person name="Spormann A.M."/>
            <person name="Op den Camp H."/>
            <person name="Overmann J."/>
            <person name="Amann R."/>
            <person name="Jetten M.S.M."/>
            <person name="Mascher T."/>
            <person name="Medema M.H."/>
            <person name="Devos D.P."/>
            <person name="Kaster A.-K."/>
            <person name="Ovreas L."/>
            <person name="Rohde M."/>
            <person name="Galperin M.Y."/>
            <person name="Jogler C."/>
        </authorList>
    </citation>
    <scope>NUCLEOTIDE SEQUENCE [LARGE SCALE GENOMIC DNA]</scope>
    <source>
        <strain evidence="1 2">Pan44</strain>
    </source>
</reference>
<dbReference type="OrthoDB" id="127333at2"/>
<organism evidence="1 2">
    <name type="scientific">Caulifigura coniformis</name>
    <dbReference type="NCBI Taxonomy" id="2527983"/>
    <lineage>
        <taxon>Bacteria</taxon>
        <taxon>Pseudomonadati</taxon>
        <taxon>Planctomycetota</taxon>
        <taxon>Planctomycetia</taxon>
        <taxon>Planctomycetales</taxon>
        <taxon>Planctomycetaceae</taxon>
        <taxon>Caulifigura</taxon>
    </lineage>
</organism>
<dbReference type="AlphaFoldDB" id="A0A517SLF7"/>
<dbReference type="PROSITE" id="PS51318">
    <property type="entry name" value="TAT"/>
    <property type="match status" value="1"/>
</dbReference>
<dbReference type="SUPFAM" id="SSF53649">
    <property type="entry name" value="Alkaline phosphatase-like"/>
    <property type="match status" value="1"/>
</dbReference>
<dbReference type="PANTHER" id="PTHR43737">
    <property type="entry name" value="BLL7424 PROTEIN"/>
    <property type="match status" value="1"/>
</dbReference>
<dbReference type="RefSeq" id="WP_145034361.1">
    <property type="nucleotide sequence ID" value="NZ_CP036271.1"/>
</dbReference>
<evidence type="ECO:0008006" key="3">
    <source>
        <dbReference type="Google" id="ProtNLM"/>
    </source>
</evidence>
<dbReference type="InterPro" id="IPR010869">
    <property type="entry name" value="DUF1501"/>
</dbReference>